<accession>A0A382FKS5</accession>
<dbReference type="AlphaFoldDB" id="A0A382FKS5"/>
<evidence type="ECO:0000313" key="1">
    <source>
        <dbReference type="EMBL" id="SVB62571.1"/>
    </source>
</evidence>
<proteinExistence type="predicted"/>
<dbReference type="Pfam" id="PF12903">
    <property type="entry name" value="DUF3830"/>
    <property type="match status" value="1"/>
</dbReference>
<reference evidence="1" key="1">
    <citation type="submission" date="2018-05" db="EMBL/GenBank/DDBJ databases">
        <authorList>
            <person name="Lanie J.A."/>
            <person name="Ng W.-L."/>
            <person name="Kazmierczak K.M."/>
            <person name="Andrzejewski T.M."/>
            <person name="Davidsen T.M."/>
            <person name="Wayne K.J."/>
            <person name="Tettelin H."/>
            <person name="Glass J.I."/>
            <person name="Rusch D."/>
            <person name="Podicherti R."/>
            <person name="Tsui H.-C.T."/>
            <person name="Winkler M.E."/>
        </authorList>
    </citation>
    <scope>NUCLEOTIDE SEQUENCE</scope>
</reference>
<evidence type="ECO:0008006" key="2">
    <source>
        <dbReference type="Google" id="ProtNLM"/>
    </source>
</evidence>
<protein>
    <recommendedName>
        <fullName evidence="2">Cyclophilin-like superfamily protein</fullName>
    </recommendedName>
</protein>
<organism evidence="1">
    <name type="scientific">marine metagenome</name>
    <dbReference type="NCBI Taxonomy" id="408172"/>
    <lineage>
        <taxon>unclassified sequences</taxon>
        <taxon>metagenomes</taxon>
        <taxon>ecological metagenomes</taxon>
    </lineage>
</organism>
<sequence length="139" mass="15859">MKNQYLHIKSKELNFKAKLLWDDAPETCEAILKILPLTGKLMQTRWSGFGVWIELGEVEIDEVPFENNTIYLAKGEIMFYPGFESMKEIVIPYDKVAFASKAGLHPANHFATIEDLSDVSELGRRVIEEGLQPVIFDIK</sequence>
<dbReference type="EMBL" id="UINC01050055">
    <property type="protein sequence ID" value="SVB62571.1"/>
    <property type="molecule type" value="Genomic_DNA"/>
</dbReference>
<dbReference type="Gene3D" id="2.40.100.20">
    <property type="match status" value="1"/>
</dbReference>
<name>A0A382FKS5_9ZZZZ</name>
<gene>
    <name evidence="1" type="ORF">METZ01_LOCUS215425</name>
</gene>
<dbReference type="InterPro" id="IPR024532">
    <property type="entry name" value="DUF3830"/>
</dbReference>